<name>A0ABT5UEV2_9GAMM</name>
<feature type="domain" description="Solute-binding protein family 3/N-terminal" evidence="4">
    <location>
        <begin position="34"/>
        <end position="259"/>
    </location>
</feature>
<dbReference type="Proteomes" id="UP001528823">
    <property type="component" value="Unassembled WGS sequence"/>
</dbReference>
<gene>
    <name evidence="5" type="ORF">ORQ98_18950</name>
</gene>
<protein>
    <submittedName>
        <fullName evidence="5">Transporter substrate-binding domain-containing protein</fullName>
    </submittedName>
</protein>
<dbReference type="InterPro" id="IPR001638">
    <property type="entry name" value="Solute-binding_3/MltF_N"/>
</dbReference>
<dbReference type="PANTHER" id="PTHR35936:SF25">
    <property type="entry name" value="ABC TRANSPORTER SUBSTRATE-BINDING PROTEIN"/>
    <property type="match status" value="1"/>
</dbReference>
<comment type="caution">
    <text evidence="5">The sequence shown here is derived from an EMBL/GenBank/DDBJ whole genome shotgun (WGS) entry which is preliminary data.</text>
</comment>
<organism evidence="5 6">
    <name type="scientific">Spartinivicinus poritis</name>
    <dbReference type="NCBI Taxonomy" id="2994640"/>
    <lineage>
        <taxon>Bacteria</taxon>
        <taxon>Pseudomonadati</taxon>
        <taxon>Pseudomonadota</taxon>
        <taxon>Gammaproteobacteria</taxon>
        <taxon>Oceanospirillales</taxon>
        <taxon>Zooshikellaceae</taxon>
        <taxon>Spartinivicinus</taxon>
    </lineage>
</organism>
<dbReference type="EMBL" id="JAPMOU010000027">
    <property type="protein sequence ID" value="MDE1464037.1"/>
    <property type="molecule type" value="Genomic_DNA"/>
</dbReference>
<dbReference type="SMART" id="SM00062">
    <property type="entry name" value="PBPb"/>
    <property type="match status" value="1"/>
</dbReference>
<evidence type="ECO:0000259" key="4">
    <source>
        <dbReference type="SMART" id="SM00062"/>
    </source>
</evidence>
<comment type="similarity">
    <text evidence="1">Belongs to the bacterial solute-binding protein 3 family.</text>
</comment>
<evidence type="ECO:0000256" key="3">
    <source>
        <dbReference type="SAM" id="SignalP"/>
    </source>
</evidence>
<sequence length="261" mass="29814">MQLMYQRIAASNKKLICIVVLILAQSIQSTTAGTLPLVTGEWPPFTSKDLKGQGFYTQFISEVIKEMGMQPEIIFVPWSRATLMLASGEVFGAFPYAITEEREEKFYFSNVINYTTTVFFYNKKYLKHDVFFKSLNDLKPYRIAVARGHKSASDLAKFNLIIDEVNSNKQSIILLNIGRAHLSPINELVGWHTIKQILPEEVGNFGTLTKPLHTAKTALMISKEYKNSEKLRMLFNQALIRVNQKDTYKKILINFGFTNNI</sequence>
<evidence type="ECO:0000256" key="2">
    <source>
        <dbReference type="ARBA" id="ARBA00022729"/>
    </source>
</evidence>
<evidence type="ECO:0000313" key="5">
    <source>
        <dbReference type="EMBL" id="MDE1464037.1"/>
    </source>
</evidence>
<proteinExistence type="inferred from homology"/>
<accession>A0ABT5UEV2</accession>
<reference evidence="5 6" key="1">
    <citation type="submission" date="2022-11" db="EMBL/GenBank/DDBJ databases">
        <title>Spartinivicinus poritis sp. nov., isolated from scleractinian coral Porites lutea.</title>
        <authorList>
            <person name="Zhang G."/>
            <person name="Cai L."/>
            <person name="Wei Q."/>
        </authorList>
    </citation>
    <scope>NUCLEOTIDE SEQUENCE [LARGE SCALE GENOMIC DNA]</scope>
    <source>
        <strain evidence="5 6">A2-2</strain>
    </source>
</reference>
<dbReference type="SUPFAM" id="SSF53850">
    <property type="entry name" value="Periplasmic binding protein-like II"/>
    <property type="match status" value="1"/>
</dbReference>
<dbReference type="Gene3D" id="3.40.190.10">
    <property type="entry name" value="Periplasmic binding protein-like II"/>
    <property type="match status" value="2"/>
</dbReference>
<evidence type="ECO:0000313" key="6">
    <source>
        <dbReference type="Proteomes" id="UP001528823"/>
    </source>
</evidence>
<feature type="chain" id="PRO_5046036690" evidence="3">
    <location>
        <begin position="33"/>
        <end position="261"/>
    </location>
</feature>
<evidence type="ECO:0000256" key="1">
    <source>
        <dbReference type="ARBA" id="ARBA00010333"/>
    </source>
</evidence>
<feature type="signal peptide" evidence="3">
    <location>
        <begin position="1"/>
        <end position="32"/>
    </location>
</feature>
<dbReference type="RefSeq" id="WP_274690367.1">
    <property type="nucleotide sequence ID" value="NZ_JAPMOU010000027.1"/>
</dbReference>
<keyword evidence="2 3" id="KW-0732">Signal</keyword>
<dbReference type="Pfam" id="PF00497">
    <property type="entry name" value="SBP_bac_3"/>
    <property type="match status" value="1"/>
</dbReference>
<keyword evidence="6" id="KW-1185">Reference proteome</keyword>
<dbReference type="PANTHER" id="PTHR35936">
    <property type="entry name" value="MEMBRANE-BOUND LYTIC MUREIN TRANSGLYCOSYLASE F"/>
    <property type="match status" value="1"/>
</dbReference>